<sequence>MRNDSQQWKQYPKYKNSGVEWLGMIPDGWNIFKLKRMAEINISNVDKKTELNQEKVLLCNYVDVYYNDYITNKLNFLEATATKEQKKRFELKKGDVLLTKDSETWDDIAIPACVETDLDNVLCGYHLAHIRPHPNKLYSKYLFRAISASGLKEQFWVAANGVTRFGLSKSSITNALFPLPPFSEQEKIAQFLDKETTKIDNLINKKQRLIELLQEKRTALISHAVTKGLNPDVPMKYSGVEWLGMIPESWVVSKAKLISSIFVPQRNKPDLNTVDGVRWITMENLISPSINLSLSGYFVSQSALLQAGSKVLPKECIIASCVGNFGIASVNLIPVVINQQLQAYIPNKQKIDIWFFRYFITSSKIYFELVATSTTLVYVNQTSFGELPTVLPPLAEQEKIAEYLDIQTQKIDNLINKTQTSIEYLKEYRTALISAAVTGKIDVREEV</sequence>
<evidence type="ECO:0000313" key="7">
    <source>
        <dbReference type="Proteomes" id="UP000239001"/>
    </source>
</evidence>
<keyword evidence="2" id="KW-0680">Restriction system</keyword>
<protein>
    <submittedName>
        <fullName evidence="6">Restriction endonuclease subunit S</fullName>
    </submittedName>
</protein>
<accession>A0A2T1LRH2</accession>
<dbReference type="RefSeq" id="WP_106459246.1">
    <property type="nucleotide sequence ID" value="NZ_PXOH01000046.1"/>
</dbReference>
<evidence type="ECO:0000256" key="1">
    <source>
        <dbReference type="ARBA" id="ARBA00010923"/>
    </source>
</evidence>
<comment type="similarity">
    <text evidence="1">Belongs to the type-I restriction system S methylase family.</text>
</comment>
<evidence type="ECO:0000313" key="6">
    <source>
        <dbReference type="EMBL" id="PSF31307.1"/>
    </source>
</evidence>
<dbReference type="OrthoDB" id="420671at2"/>
<evidence type="ECO:0000256" key="2">
    <source>
        <dbReference type="ARBA" id="ARBA00022747"/>
    </source>
</evidence>
<keyword evidence="3" id="KW-0238">DNA-binding</keyword>
<keyword evidence="6" id="KW-0540">Nuclease</keyword>
<dbReference type="Gene3D" id="3.90.220.20">
    <property type="entry name" value="DNA methylase specificity domains"/>
    <property type="match status" value="2"/>
</dbReference>
<organism evidence="6 7">
    <name type="scientific">Aphanothece hegewaldii CCALA 016</name>
    <dbReference type="NCBI Taxonomy" id="2107694"/>
    <lineage>
        <taxon>Bacteria</taxon>
        <taxon>Bacillati</taxon>
        <taxon>Cyanobacteriota</taxon>
        <taxon>Cyanophyceae</taxon>
        <taxon>Oscillatoriophycideae</taxon>
        <taxon>Chroococcales</taxon>
        <taxon>Aphanothecaceae</taxon>
        <taxon>Aphanothece</taxon>
    </lineage>
</organism>
<dbReference type="Pfam" id="PF01420">
    <property type="entry name" value="Methylase_S"/>
    <property type="match status" value="2"/>
</dbReference>
<keyword evidence="6" id="KW-0378">Hydrolase</keyword>
<dbReference type="SUPFAM" id="SSF116734">
    <property type="entry name" value="DNA methylase specificity domain"/>
    <property type="match status" value="2"/>
</dbReference>
<dbReference type="AlphaFoldDB" id="A0A2T1LRH2"/>
<dbReference type="GO" id="GO:0009307">
    <property type="term" value="P:DNA restriction-modification system"/>
    <property type="evidence" value="ECO:0007669"/>
    <property type="project" value="UniProtKB-KW"/>
</dbReference>
<keyword evidence="6" id="KW-0255">Endonuclease</keyword>
<keyword evidence="7" id="KW-1185">Reference proteome</keyword>
<dbReference type="Gene3D" id="1.10.287.1120">
    <property type="entry name" value="Bipartite methylase S protein"/>
    <property type="match status" value="1"/>
</dbReference>
<dbReference type="InterPro" id="IPR000055">
    <property type="entry name" value="Restrct_endonuc_typeI_TRD"/>
</dbReference>
<evidence type="ECO:0000256" key="4">
    <source>
        <dbReference type="SAM" id="Coils"/>
    </source>
</evidence>
<keyword evidence="4" id="KW-0175">Coiled coil</keyword>
<gene>
    <name evidence="6" type="ORF">C7H19_22990</name>
</gene>
<proteinExistence type="inferred from homology"/>
<name>A0A2T1LRH2_9CHRO</name>
<dbReference type="PANTHER" id="PTHR30408:SF12">
    <property type="entry name" value="TYPE I RESTRICTION ENZYME MJAVIII SPECIFICITY SUBUNIT"/>
    <property type="match status" value="1"/>
</dbReference>
<dbReference type="InterPro" id="IPR052021">
    <property type="entry name" value="Type-I_RS_S_subunit"/>
</dbReference>
<comment type="caution">
    <text evidence="6">The sequence shown here is derived from an EMBL/GenBank/DDBJ whole genome shotgun (WGS) entry which is preliminary data.</text>
</comment>
<dbReference type="PANTHER" id="PTHR30408">
    <property type="entry name" value="TYPE-1 RESTRICTION ENZYME ECOKI SPECIFICITY PROTEIN"/>
    <property type="match status" value="1"/>
</dbReference>
<feature type="domain" description="Type I restriction modification DNA specificity" evidence="5">
    <location>
        <begin position="26"/>
        <end position="209"/>
    </location>
</feature>
<evidence type="ECO:0000259" key="5">
    <source>
        <dbReference type="Pfam" id="PF01420"/>
    </source>
</evidence>
<feature type="domain" description="Type I restriction modification DNA specificity" evidence="5">
    <location>
        <begin position="270"/>
        <end position="423"/>
    </location>
</feature>
<reference evidence="6 7" key="1">
    <citation type="submission" date="2018-03" db="EMBL/GenBank/DDBJ databases">
        <title>The ancient ancestry and fast evolution of plastids.</title>
        <authorList>
            <person name="Moore K.R."/>
            <person name="Magnabosco C."/>
            <person name="Momper L."/>
            <person name="Gold D.A."/>
            <person name="Bosak T."/>
            <person name="Fournier G.P."/>
        </authorList>
    </citation>
    <scope>NUCLEOTIDE SEQUENCE [LARGE SCALE GENOMIC DNA]</scope>
    <source>
        <strain evidence="6 7">CCALA 016</strain>
    </source>
</reference>
<dbReference type="GO" id="GO:0004519">
    <property type="term" value="F:endonuclease activity"/>
    <property type="evidence" value="ECO:0007669"/>
    <property type="project" value="UniProtKB-KW"/>
</dbReference>
<feature type="coiled-coil region" evidence="4">
    <location>
        <begin position="192"/>
        <end position="219"/>
    </location>
</feature>
<dbReference type="Proteomes" id="UP000239001">
    <property type="component" value="Unassembled WGS sequence"/>
</dbReference>
<dbReference type="GO" id="GO:0003677">
    <property type="term" value="F:DNA binding"/>
    <property type="evidence" value="ECO:0007669"/>
    <property type="project" value="UniProtKB-KW"/>
</dbReference>
<dbReference type="EMBL" id="PXOH01000046">
    <property type="protein sequence ID" value="PSF31307.1"/>
    <property type="molecule type" value="Genomic_DNA"/>
</dbReference>
<dbReference type="InterPro" id="IPR044946">
    <property type="entry name" value="Restrct_endonuc_typeI_TRD_sf"/>
</dbReference>
<evidence type="ECO:0000256" key="3">
    <source>
        <dbReference type="ARBA" id="ARBA00023125"/>
    </source>
</evidence>
<reference evidence="6 7" key="2">
    <citation type="submission" date="2018-03" db="EMBL/GenBank/DDBJ databases">
        <authorList>
            <person name="Keele B.F."/>
        </authorList>
    </citation>
    <scope>NUCLEOTIDE SEQUENCE [LARGE SCALE GENOMIC DNA]</scope>
    <source>
        <strain evidence="6 7">CCALA 016</strain>
    </source>
</reference>